<evidence type="ECO:0000259" key="4">
    <source>
        <dbReference type="SMART" id="SM00903"/>
    </source>
</evidence>
<comment type="caution">
    <text evidence="5">The sequence shown here is derived from an EMBL/GenBank/DDBJ whole genome shotgun (WGS) entry which is preliminary data.</text>
</comment>
<dbReference type="EMBL" id="JACHBX010000002">
    <property type="protein sequence ID" value="MBB6133957.1"/>
    <property type="molecule type" value="Genomic_DNA"/>
</dbReference>
<accession>A0A7W9WZZ1</accession>
<dbReference type="Gene3D" id="2.30.110.10">
    <property type="entry name" value="Electron Transport, Fmn-binding Protein, Chain A"/>
    <property type="match status" value="1"/>
</dbReference>
<dbReference type="GO" id="GO:0010181">
    <property type="term" value="F:FMN binding"/>
    <property type="evidence" value="ECO:0007669"/>
    <property type="project" value="InterPro"/>
</dbReference>
<evidence type="ECO:0000313" key="5">
    <source>
        <dbReference type="EMBL" id="MBB6133957.1"/>
    </source>
</evidence>
<organism evidence="5 6">
    <name type="scientific">Massilia aurea</name>
    <dbReference type="NCBI Taxonomy" id="373040"/>
    <lineage>
        <taxon>Bacteria</taxon>
        <taxon>Pseudomonadati</taxon>
        <taxon>Pseudomonadota</taxon>
        <taxon>Betaproteobacteria</taxon>
        <taxon>Burkholderiales</taxon>
        <taxon>Oxalobacteraceae</taxon>
        <taxon>Telluria group</taxon>
        <taxon>Massilia</taxon>
    </lineage>
</organism>
<dbReference type="Proteomes" id="UP000540787">
    <property type="component" value="Unassembled WGS sequence"/>
</dbReference>
<dbReference type="RefSeq" id="WP_183554109.1">
    <property type="nucleotide sequence ID" value="NZ_JACHBX010000002.1"/>
</dbReference>
<protein>
    <submittedName>
        <fullName evidence="5">Flavin reductase (DIM6/NTAB) family NADH-FMN oxidoreductase RutF</fullName>
    </submittedName>
</protein>
<dbReference type="Pfam" id="PF01613">
    <property type="entry name" value="Flavin_Reduct"/>
    <property type="match status" value="1"/>
</dbReference>
<evidence type="ECO:0000256" key="3">
    <source>
        <dbReference type="ARBA" id="ARBA00038054"/>
    </source>
</evidence>
<comment type="cofactor">
    <cofactor evidence="1">
        <name>FMN</name>
        <dbReference type="ChEBI" id="CHEBI:58210"/>
    </cofactor>
</comment>
<evidence type="ECO:0000313" key="6">
    <source>
        <dbReference type="Proteomes" id="UP000540787"/>
    </source>
</evidence>
<keyword evidence="2" id="KW-0285">Flavoprotein</keyword>
<dbReference type="SMART" id="SM00903">
    <property type="entry name" value="Flavin_Reduct"/>
    <property type="match status" value="1"/>
</dbReference>
<gene>
    <name evidence="5" type="ORF">HD842_002099</name>
</gene>
<dbReference type="PANTHER" id="PTHR43567:SF1">
    <property type="entry name" value="FLAVOREDOXIN"/>
    <property type="match status" value="1"/>
</dbReference>
<keyword evidence="6" id="KW-1185">Reference proteome</keyword>
<dbReference type="AlphaFoldDB" id="A0A7W9WZZ1"/>
<proteinExistence type="inferred from homology"/>
<dbReference type="InterPro" id="IPR012349">
    <property type="entry name" value="Split_barrel_FMN-bd"/>
</dbReference>
<evidence type="ECO:0000256" key="2">
    <source>
        <dbReference type="ARBA" id="ARBA00022630"/>
    </source>
</evidence>
<dbReference type="InterPro" id="IPR052174">
    <property type="entry name" value="Flavoredoxin"/>
</dbReference>
<dbReference type="SUPFAM" id="SSF50475">
    <property type="entry name" value="FMN-binding split barrel"/>
    <property type="match status" value="1"/>
</dbReference>
<dbReference type="GO" id="GO:0016646">
    <property type="term" value="F:oxidoreductase activity, acting on the CH-NH group of donors, NAD or NADP as acceptor"/>
    <property type="evidence" value="ECO:0007669"/>
    <property type="project" value="UniProtKB-ARBA"/>
</dbReference>
<reference evidence="5 6" key="1">
    <citation type="submission" date="2020-08" db="EMBL/GenBank/DDBJ databases">
        <title>The Agave Microbiome: Exploring the role of microbial communities in plant adaptations to desert environments.</title>
        <authorList>
            <person name="Partida-Martinez L.P."/>
        </authorList>
    </citation>
    <scope>NUCLEOTIDE SEQUENCE [LARGE SCALE GENOMIC DNA]</scope>
    <source>
        <strain evidence="5 6">AT3.2</strain>
    </source>
</reference>
<name>A0A7W9WZZ1_9BURK</name>
<comment type="similarity">
    <text evidence="3">Belongs to the flavoredoxin family.</text>
</comment>
<evidence type="ECO:0000256" key="1">
    <source>
        <dbReference type="ARBA" id="ARBA00001917"/>
    </source>
</evidence>
<sequence length="190" mass="20502">MTNRVPVPLAKAYRLMNHGPTVLVSSRHGDAVNVMAAAWSMPLDFDPPKVAVVIDKNTLTRSMIEGSGEFALNIPSRELARLTLQVGSTSGREVDKFAAFNAGAWTGEQVGAPLLDGCLAWLECRVLPEPHIQNTYDLFLGEVVAAWADPAVFADGHWNMAAGGKKSIHYVAGGHFFETGEAFEVPDSPR</sequence>
<dbReference type="PANTHER" id="PTHR43567">
    <property type="entry name" value="FLAVOREDOXIN-RELATED-RELATED"/>
    <property type="match status" value="1"/>
</dbReference>
<feature type="domain" description="Flavin reductase like" evidence="4">
    <location>
        <begin position="14"/>
        <end position="160"/>
    </location>
</feature>
<dbReference type="InterPro" id="IPR002563">
    <property type="entry name" value="Flavin_Rdtase-like_dom"/>
</dbReference>